<dbReference type="Proteomes" id="UP000070224">
    <property type="component" value="Unassembled WGS sequence"/>
</dbReference>
<accession>A0A134B3A2</accession>
<evidence type="ECO:0000313" key="2">
    <source>
        <dbReference type="Proteomes" id="UP000070224"/>
    </source>
</evidence>
<dbReference type="STRING" id="322095.HMPREF3185_01718"/>
<protein>
    <submittedName>
        <fullName evidence="1">Uncharacterized protein</fullName>
    </submittedName>
</protein>
<proteinExistence type="predicted"/>
<dbReference type="PATRIC" id="fig|322095.3.peg.1695"/>
<keyword evidence="2" id="KW-1185">Reference proteome</keyword>
<gene>
    <name evidence="1" type="ORF">HMPREF3185_01718</name>
</gene>
<sequence length="43" mass="4792">MGRQKIMPLTAITLKGSYISEGSYIEKPPSFLQEEASPQKYSS</sequence>
<evidence type="ECO:0000313" key="1">
    <source>
        <dbReference type="EMBL" id="KXB74410.1"/>
    </source>
</evidence>
<dbReference type="EMBL" id="LSDK01000123">
    <property type="protein sequence ID" value="KXB74410.1"/>
    <property type="molecule type" value="Genomic_DNA"/>
</dbReference>
<organism evidence="1 2">
    <name type="scientific">Porphyromonas somerae</name>
    <dbReference type="NCBI Taxonomy" id="322095"/>
    <lineage>
        <taxon>Bacteria</taxon>
        <taxon>Pseudomonadati</taxon>
        <taxon>Bacteroidota</taxon>
        <taxon>Bacteroidia</taxon>
        <taxon>Bacteroidales</taxon>
        <taxon>Porphyromonadaceae</taxon>
        <taxon>Porphyromonas</taxon>
    </lineage>
</organism>
<comment type="caution">
    <text evidence="1">The sequence shown here is derived from an EMBL/GenBank/DDBJ whole genome shotgun (WGS) entry which is preliminary data.</text>
</comment>
<dbReference type="AlphaFoldDB" id="A0A134B3A2"/>
<reference evidence="2" key="1">
    <citation type="submission" date="2016-01" db="EMBL/GenBank/DDBJ databases">
        <authorList>
            <person name="Mitreva M."/>
            <person name="Pepin K.H."/>
            <person name="Mihindukulasuriya K.A."/>
            <person name="Fulton R."/>
            <person name="Fronick C."/>
            <person name="O'Laughlin M."/>
            <person name="Miner T."/>
            <person name="Herter B."/>
            <person name="Rosa B.A."/>
            <person name="Cordes M."/>
            <person name="Tomlinson C."/>
            <person name="Wollam A."/>
            <person name="Palsikar V.B."/>
            <person name="Mardis E.R."/>
            <person name="Wilson R.K."/>
        </authorList>
    </citation>
    <scope>NUCLEOTIDE SEQUENCE [LARGE SCALE GENOMIC DNA]</scope>
    <source>
        <strain evidence="2">KA00683</strain>
    </source>
</reference>
<name>A0A134B3A2_9PORP</name>